<dbReference type="AlphaFoldDB" id="A0A6A3Q5P7"/>
<dbReference type="EMBL" id="QXGD01003462">
    <property type="protein sequence ID" value="KAE9177386.1"/>
    <property type="molecule type" value="Genomic_DNA"/>
</dbReference>
<reference evidence="6 7" key="1">
    <citation type="submission" date="2018-08" db="EMBL/GenBank/DDBJ databases">
        <title>Genomic investigation of the strawberry pathogen Phytophthora fragariae indicates pathogenicity is determined by transcriptional variation in three key races.</title>
        <authorList>
            <person name="Adams T.M."/>
            <person name="Armitage A.D."/>
            <person name="Sobczyk M.K."/>
            <person name="Bates H.J."/>
            <person name="Dunwell J.M."/>
            <person name="Nellist C.F."/>
            <person name="Harrison R.J."/>
        </authorList>
    </citation>
    <scope>NUCLEOTIDE SEQUENCE [LARGE SCALE GENOMIC DNA]</scope>
    <source>
        <strain evidence="5 7">BC-1</strain>
        <strain evidence="4 6">NOV-27</strain>
        <strain evidence="3 8">NOV-5</strain>
        <strain evidence="2 9">NOV-71</strain>
    </source>
</reference>
<dbReference type="EMBL" id="QXGB01006099">
    <property type="protein sequence ID" value="KAE9161517.1"/>
    <property type="molecule type" value="Genomic_DNA"/>
</dbReference>
<dbReference type="Proteomes" id="UP000440732">
    <property type="component" value="Unassembled WGS sequence"/>
</dbReference>
<accession>A0A6A3Q5P7</accession>
<sequence>MYGSSSCRCLASLPTRSFASGKFDEISAVLALQRPDGHIQLDFPAEDAIDLQTPRLDAPESTNQPPTRTHDIDSKKQLTAKLDVDLVSVPPLMSICILIAATFSRSWLLRNDCNAMATAFVSPLTPSTETLS</sequence>
<evidence type="ECO:0000313" key="8">
    <source>
        <dbReference type="Proteomes" id="UP000440732"/>
    </source>
</evidence>
<name>A0A6A3Q5P7_9STRA</name>
<dbReference type="EMBL" id="QXGA01003670">
    <property type="protein sequence ID" value="KAE9080625.1"/>
    <property type="molecule type" value="Genomic_DNA"/>
</dbReference>
<dbReference type="Proteomes" id="UP000440367">
    <property type="component" value="Unassembled WGS sequence"/>
</dbReference>
<protein>
    <submittedName>
        <fullName evidence="2">Uncharacterized protein</fullName>
    </submittedName>
</protein>
<feature type="region of interest" description="Disordered" evidence="1">
    <location>
        <begin position="52"/>
        <end position="74"/>
    </location>
</feature>
<evidence type="ECO:0000313" key="5">
    <source>
        <dbReference type="EMBL" id="KAE9177386.1"/>
    </source>
</evidence>
<evidence type="ECO:0000313" key="7">
    <source>
        <dbReference type="Proteomes" id="UP000440367"/>
    </source>
</evidence>
<evidence type="ECO:0000313" key="9">
    <source>
        <dbReference type="Proteomes" id="UP000441208"/>
    </source>
</evidence>
<dbReference type="EMBL" id="QXFZ01003475">
    <property type="protein sequence ID" value="KAE9068840.1"/>
    <property type="molecule type" value="Genomic_DNA"/>
</dbReference>
<evidence type="ECO:0000256" key="1">
    <source>
        <dbReference type="SAM" id="MobiDB-lite"/>
    </source>
</evidence>
<evidence type="ECO:0000313" key="2">
    <source>
        <dbReference type="EMBL" id="KAE9068840.1"/>
    </source>
</evidence>
<comment type="caution">
    <text evidence="2">The sequence shown here is derived from an EMBL/GenBank/DDBJ whole genome shotgun (WGS) entry which is preliminary data.</text>
</comment>
<evidence type="ECO:0000313" key="3">
    <source>
        <dbReference type="EMBL" id="KAE9080625.1"/>
    </source>
</evidence>
<evidence type="ECO:0000313" key="4">
    <source>
        <dbReference type="EMBL" id="KAE9161517.1"/>
    </source>
</evidence>
<keyword evidence="6" id="KW-1185">Reference proteome</keyword>
<dbReference type="Proteomes" id="UP000433483">
    <property type="component" value="Unassembled WGS sequence"/>
</dbReference>
<proteinExistence type="predicted"/>
<dbReference type="Proteomes" id="UP000441208">
    <property type="component" value="Unassembled WGS sequence"/>
</dbReference>
<organism evidence="2 9">
    <name type="scientific">Phytophthora fragariae</name>
    <dbReference type="NCBI Taxonomy" id="53985"/>
    <lineage>
        <taxon>Eukaryota</taxon>
        <taxon>Sar</taxon>
        <taxon>Stramenopiles</taxon>
        <taxon>Oomycota</taxon>
        <taxon>Peronosporomycetes</taxon>
        <taxon>Peronosporales</taxon>
        <taxon>Peronosporaceae</taxon>
        <taxon>Phytophthora</taxon>
    </lineage>
</organism>
<gene>
    <name evidence="5" type="ORF">PF002_g28352</name>
    <name evidence="4" type="ORF">PF005_g31215</name>
    <name evidence="3" type="ORF">PF006_g27278</name>
    <name evidence="2" type="ORF">PF007_g27537</name>
</gene>
<evidence type="ECO:0000313" key="6">
    <source>
        <dbReference type="Proteomes" id="UP000433483"/>
    </source>
</evidence>